<dbReference type="OrthoDB" id="1302101at2759"/>
<sequence>MLAELRKIHSEMRKILIREENGNIRNEPQQQSATNQHTSEMGGYTSNGNWQQTSSSHTSALIIPIAEQMINGSSTTTNLEVPSLLKNPDVVPRKGRSKNMQKSRRLIPYGEMVRTKMQITCSTCGSHDHNKATCSKLPAEGAAMKKKATAKKKANPTQTTNIPGDGQRKGS</sequence>
<feature type="compositionally biased region" description="Polar residues" evidence="1">
    <location>
        <begin position="23"/>
        <end position="55"/>
    </location>
</feature>
<feature type="region of interest" description="Disordered" evidence="1">
    <location>
        <begin position="19"/>
        <end position="55"/>
    </location>
</feature>
<accession>A0A2T7DN01</accession>
<evidence type="ECO:0000313" key="2">
    <source>
        <dbReference type="EMBL" id="PUZ56958.1"/>
    </source>
</evidence>
<evidence type="ECO:0000313" key="3">
    <source>
        <dbReference type="Proteomes" id="UP000244336"/>
    </source>
</evidence>
<proteinExistence type="predicted"/>
<evidence type="ECO:0008006" key="4">
    <source>
        <dbReference type="Google" id="ProtNLM"/>
    </source>
</evidence>
<dbReference type="AlphaFoldDB" id="A0A2T7DN01"/>
<keyword evidence="3" id="KW-1185">Reference proteome</keyword>
<reference evidence="2 3" key="1">
    <citation type="submission" date="2018-04" db="EMBL/GenBank/DDBJ databases">
        <title>WGS assembly of Panicum hallii var. hallii HAL2.</title>
        <authorList>
            <person name="Lovell J."/>
            <person name="Jenkins J."/>
            <person name="Lowry D."/>
            <person name="Mamidi S."/>
            <person name="Sreedasyam A."/>
            <person name="Weng X."/>
            <person name="Barry K."/>
            <person name="Bonette J."/>
            <person name="Campitelli B."/>
            <person name="Daum C."/>
            <person name="Gordon S."/>
            <person name="Gould B."/>
            <person name="Lipzen A."/>
            <person name="MacQueen A."/>
            <person name="Palacio-Mejia J."/>
            <person name="Plott C."/>
            <person name="Shakirov E."/>
            <person name="Shu S."/>
            <person name="Yoshinaga Y."/>
            <person name="Zane M."/>
            <person name="Rokhsar D."/>
            <person name="Grimwood J."/>
            <person name="Schmutz J."/>
            <person name="Juenger T."/>
        </authorList>
    </citation>
    <scope>NUCLEOTIDE SEQUENCE [LARGE SCALE GENOMIC DNA]</scope>
    <source>
        <strain evidence="3">cv. HAL2</strain>
    </source>
</reference>
<protein>
    <recommendedName>
        <fullName evidence="4">Protein FAR1-RELATED SEQUENCE</fullName>
    </recommendedName>
</protein>
<gene>
    <name evidence="2" type="ORF">GQ55_5G389700</name>
</gene>
<feature type="compositionally biased region" description="Basic residues" evidence="1">
    <location>
        <begin position="144"/>
        <end position="154"/>
    </location>
</feature>
<dbReference type="Gramene" id="PUZ56958">
    <property type="protein sequence ID" value="PUZ56958"/>
    <property type="gene ID" value="GQ55_5G389700"/>
</dbReference>
<dbReference type="Proteomes" id="UP000244336">
    <property type="component" value="Chromosome 5"/>
</dbReference>
<name>A0A2T7DN01_9POAL</name>
<evidence type="ECO:0000256" key="1">
    <source>
        <dbReference type="SAM" id="MobiDB-lite"/>
    </source>
</evidence>
<dbReference type="EMBL" id="CM009753">
    <property type="protein sequence ID" value="PUZ56958.1"/>
    <property type="molecule type" value="Genomic_DNA"/>
</dbReference>
<feature type="region of interest" description="Disordered" evidence="1">
    <location>
        <begin position="142"/>
        <end position="171"/>
    </location>
</feature>
<organism evidence="2 3">
    <name type="scientific">Panicum hallii var. hallii</name>
    <dbReference type="NCBI Taxonomy" id="1504633"/>
    <lineage>
        <taxon>Eukaryota</taxon>
        <taxon>Viridiplantae</taxon>
        <taxon>Streptophyta</taxon>
        <taxon>Embryophyta</taxon>
        <taxon>Tracheophyta</taxon>
        <taxon>Spermatophyta</taxon>
        <taxon>Magnoliopsida</taxon>
        <taxon>Liliopsida</taxon>
        <taxon>Poales</taxon>
        <taxon>Poaceae</taxon>
        <taxon>PACMAD clade</taxon>
        <taxon>Panicoideae</taxon>
        <taxon>Panicodae</taxon>
        <taxon>Paniceae</taxon>
        <taxon>Panicinae</taxon>
        <taxon>Panicum</taxon>
        <taxon>Panicum sect. Panicum</taxon>
    </lineage>
</organism>